<dbReference type="Proteomes" id="UP000015106">
    <property type="component" value="Chromosome 5"/>
</dbReference>
<evidence type="ECO:0000313" key="2">
    <source>
        <dbReference type="EnsemblPlants" id="TuG1812G0500001007.01.T01"/>
    </source>
</evidence>
<dbReference type="KEGG" id="tua:125508136"/>
<evidence type="ECO:0000313" key="3">
    <source>
        <dbReference type="Proteomes" id="UP000015106"/>
    </source>
</evidence>
<reference evidence="3" key="1">
    <citation type="journal article" date="2013" name="Nature">
        <title>Draft genome of the wheat A-genome progenitor Triticum urartu.</title>
        <authorList>
            <person name="Ling H.Q."/>
            <person name="Zhao S."/>
            <person name="Liu D."/>
            <person name="Wang J."/>
            <person name="Sun H."/>
            <person name="Zhang C."/>
            <person name="Fan H."/>
            <person name="Li D."/>
            <person name="Dong L."/>
            <person name="Tao Y."/>
            <person name="Gao C."/>
            <person name="Wu H."/>
            <person name="Li Y."/>
            <person name="Cui Y."/>
            <person name="Guo X."/>
            <person name="Zheng S."/>
            <person name="Wang B."/>
            <person name="Yu K."/>
            <person name="Liang Q."/>
            <person name="Yang W."/>
            <person name="Lou X."/>
            <person name="Chen J."/>
            <person name="Feng M."/>
            <person name="Jian J."/>
            <person name="Zhang X."/>
            <person name="Luo G."/>
            <person name="Jiang Y."/>
            <person name="Liu J."/>
            <person name="Wang Z."/>
            <person name="Sha Y."/>
            <person name="Zhang B."/>
            <person name="Wu H."/>
            <person name="Tang D."/>
            <person name="Shen Q."/>
            <person name="Xue P."/>
            <person name="Zou S."/>
            <person name="Wang X."/>
            <person name="Liu X."/>
            <person name="Wang F."/>
            <person name="Yang Y."/>
            <person name="An X."/>
            <person name="Dong Z."/>
            <person name="Zhang K."/>
            <person name="Zhang X."/>
            <person name="Luo M.C."/>
            <person name="Dvorak J."/>
            <person name="Tong Y."/>
            <person name="Wang J."/>
            <person name="Yang H."/>
            <person name="Li Z."/>
            <person name="Wang D."/>
            <person name="Zhang A."/>
            <person name="Wang J."/>
        </authorList>
    </citation>
    <scope>NUCLEOTIDE SEQUENCE</scope>
    <source>
        <strain evidence="3">cv. G1812</strain>
    </source>
</reference>
<dbReference type="EnsemblPlants" id="TuG1812G0500001007.01.T01">
    <property type="protein sequence ID" value="TuG1812G0500001007.01.T01"/>
    <property type="gene ID" value="TuG1812G0500001007.01"/>
</dbReference>
<sequence length="221" mass="24683">MRNQIVVVLSPPLATLSWIAIDARGGRRWMKYTAALVGMEFLMQPIRRAAVVEEVNDNQLPMLPLHYPAVAIGAEELPPMATGRSVRRMGHSQPGAMMNHKHLSNLLIRLIQKLQAGLEVNDDANSASDSGNRLVGLLAPKKRKEMRRPTTSWEKAPYEGLSKWTRFCSICRKQGHKRTTCPDCGDAPKPVRKPARCKSCGIEGHRRNNCHKVGDLRMTGM</sequence>
<dbReference type="RefSeq" id="XP_048528694.1">
    <property type="nucleotide sequence ID" value="XM_048672737.1"/>
</dbReference>
<dbReference type="OrthoDB" id="8026949at2759"/>
<gene>
    <name evidence="2" type="primary">LOC125508136</name>
</gene>
<reference evidence="2" key="3">
    <citation type="submission" date="2022-06" db="UniProtKB">
        <authorList>
            <consortium name="EnsemblPlants"/>
        </authorList>
    </citation>
    <scope>IDENTIFICATION</scope>
</reference>
<dbReference type="GO" id="GO:0008270">
    <property type="term" value="F:zinc ion binding"/>
    <property type="evidence" value="ECO:0007669"/>
    <property type="project" value="InterPro"/>
</dbReference>
<organism evidence="2 3">
    <name type="scientific">Triticum urartu</name>
    <name type="common">Red wild einkorn</name>
    <name type="synonym">Crithodium urartu</name>
    <dbReference type="NCBI Taxonomy" id="4572"/>
    <lineage>
        <taxon>Eukaryota</taxon>
        <taxon>Viridiplantae</taxon>
        <taxon>Streptophyta</taxon>
        <taxon>Embryophyta</taxon>
        <taxon>Tracheophyta</taxon>
        <taxon>Spermatophyta</taxon>
        <taxon>Magnoliopsida</taxon>
        <taxon>Liliopsida</taxon>
        <taxon>Poales</taxon>
        <taxon>Poaceae</taxon>
        <taxon>BOP clade</taxon>
        <taxon>Pooideae</taxon>
        <taxon>Triticodae</taxon>
        <taxon>Triticeae</taxon>
        <taxon>Triticinae</taxon>
        <taxon>Triticum</taxon>
    </lineage>
</organism>
<feature type="domain" description="CCHC-type" evidence="1">
    <location>
        <begin position="196"/>
        <end position="212"/>
    </location>
</feature>
<accession>A0A8R7QCF1</accession>
<protein>
    <recommendedName>
        <fullName evidence="1">CCHC-type domain-containing protein</fullName>
    </recommendedName>
</protein>
<proteinExistence type="predicted"/>
<reference evidence="2" key="2">
    <citation type="submission" date="2018-03" db="EMBL/GenBank/DDBJ databases">
        <title>The Triticum urartu genome reveals the dynamic nature of wheat genome evolution.</title>
        <authorList>
            <person name="Ling H."/>
            <person name="Ma B."/>
            <person name="Shi X."/>
            <person name="Liu H."/>
            <person name="Dong L."/>
            <person name="Sun H."/>
            <person name="Cao Y."/>
            <person name="Gao Q."/>
            <person name="Zheng S."/>
            <person name="Li Y."/>
            <person name="Yu Y."/>
            <person name="Du H."/>
            <person name="Qi M."/>
            <person name="Li Y."/>
            <person name="Yu H."/>
            <person name="Cui Y."/>
            <person name="Wang N."/>
            <person name="Chen C."/>
            <person name="Wu H."/>
            <person name="Zhao Y."/>
            <person name="Zhang J."/>
            <person name="Li Y."/>
            <person name="Zhou W."/>
            <person name="Zhang B."/>
            <person name="Hu W."/>
            <person name="Eijk M."/>
            <person name="Tang J."/>
            <person name="Witsenboer H."/>
            <person name="Zhao S."/>
            <person name="Li Z."/>
            <person name="Zhang A."/>
            <person name="Wang D."/>
            <person name="Liang C."/>
        </authorList>
    </citation>
    <scope>NUCLEOTIDE SEQUENCE [LARGE SCALE GENOMIC DNA]</scope>
    <source>
        <strain evidence="2">cv. G1812</strain>
    </source>
</reference>
<dbReference type="GO" id="GO:0003676">
    <property type="term" value="F:nucleic acid binding"/>
    <property type="evidence" value="ECO:0007669"/>
    <property type="project" value="InterPro"/>
</dbReference>
<evidence type="ECO:0000259" key="1">
    <source>
        <dbReference type="SMART" id="SM00343"/>
    </source>
</evidence>
<dbReference type="Gene3D" id="4.10.60.10">
    <property type="entry name" value="Zinc finger, CCHC-type"/>
    <property type="match status" value="1"/>
</dbReference>
<dbReference type="AlphaFoldDB" id="A0A8R7QCF1"/>
<dbReference type="InterPro" id="IPR001878">
    <property type="entry name" value="Znf_CCHC"/>
</dbReference>
<keyword evidence="3" id="KW-1185">Reference proteome</keyword>
<name>A0A8R7QCF1_TRIUA</name>
<feature type="domain" description="CCHC-type" evidence="1">
    <location>
        <begin position="167"/>
        <end position="183"/>
    </location>
</feature>
<dbReference type="GeneID" id="125508136"/>
<dbReference type="SMART" id="SM00343">
    <property type="entry name" value="ZnF_C2HC"/>
    <property type="match status" value="2"/>
</dbReference>
<dbReference type="Gramene" id="TuG1812G0500001007.01.T01">
    <property type="protein sequence ID" value="TuG1812G0500001007.01.T01"/>
    <property type="gene ID" value="TuG1812G0500001007.01"/>
</dbReference>